<gene>
    <name evidence="2" type="ORF">H8R26_13720</name>
</gene>
<comment type="caution">
    <text evidence="2">The sequence shown here is derived from an EMBL/GenBank/DDBJ whole genome shotgun (WGS) entry which is preliminary data.</text>
</comment>
<keyword evidence="1" id="KW-0812">Transmembrane</keyword>
<proteinExistence type="predicted"/>
<dbReference type="Proteomes" id="UP000621670">
    <property type="component" value="Unassembled WGS sequence"/>
</dbReference>
<reference evidence="2 3" key="1">
    <citation type="submission" date="2020-08" db="EMBL/GenBank/DDBJ databases">
        <title>Description of novel Flavobacterium F-400 isolate.</title>
        <authorList>
            <person name="Saticioglu I."/>
            <person name="Duman M."/>
            <person name="Altun S."/>
        </authorList>
    </citation>
    <scope>NUCLEOTIDE SEQUENCE [LARGE SCALE GENOMIC DNA]</scope>
    <source>
        <strain evidence="2 3">F-400</strain>
    </source>
</reference>
<evidence type="ECO:0000256" key="1">
    <source>
        <dbReference type="SAM" id="Phobius"/>
    </source>
</evidence>
<evidence type="ECO:0000313" key="3">
    <source>
        <dbReference type="Proteomes" id="UP000621670"/>
    </source>
</evidence>
<accession>A0ABR7JJ09</accession>
<evidence type="ECO:0000313" key="2">
    <source>
        <dbReference type="EMBL" id="MBC5864483.1"/>
    </source>
</evidence>
<keyword evidence="1" id="KW-0472">Membrane</keyword>
<keyword evidence="3" id="KW-1185">Reference proteome</keyword>
<protein>
    <submittedName>
        <fullName evidence="2">Uncharacterized protein</fullName>
    </submittedName>
</protein>
<keyword evidence="1" id="KW-1133">Transmembrane helix</keyword>
<dbReference type="EMBL" id="JACRUM010000009">
    <property type="protein sequence ID" value="MBC5864483.1"/>
    <property type="molecule type" value="Genomic_DNA"/>
</dbReference>
<feature type="transmembrane region" description="Helical" evidence="1">
    <location>
        <begin position="12"/>
        <end position="28"/>
    </location>
</feature>
<sequence length="61" mass="6945">MAEETEMSKKAGIAFFILIIIGLYFILTKPIKLEQKLKIILVQRFVNTRCANLPANLLPLL</sequence>
<dbReference type="RefSeq" id="WP_166138686.1">
    <property type="nucleotide sequence ID" value="NZ_JAAOBY010000009.1"/>
</dbReference>
<name>A0ABR7JJ09_9FLAO</name>
<organism evidence="2 3">
    <name type="scientific">Flavobacterium turcicum</name>
    <dbReference type="NCBI Taxonomy" id="2764718"/>
    <lineage>
        <taxon>Bacteria</taxon>
        <taxon>Pseudomonadati</taxon>
        <taxon>Bacteroidota</taxon>
        <taxon>Flavobacteriia</taxon>
        <taxon>Flavobacteriales</taxon>
        <taxon>Flavobacteriaceae</taxon>
        <taxon>Flavobacterium</taxon>
    </lineage>
</organism>